<sequence>MSIIKKIGFLTAFIIPCLVVLGFYLGDYWNFSALIFVFVCIPLFDFLIGEDPENVTDDQALILAEKFYYRLITYIWAVFQVAFLFWGAYVIAESAMAPLFLGAFIMSFALVTGGIGITVAHELGHKKSKIERVYGRLILMTVCYMHFYIEHNRGHHVYVATPRDPATSRKGEPFYKFWVRSVFGSYASAWELEKARLKRKKLSFWSIKNEMIWYTALPILFGVLLTTLASIYFNRVVWEVPAFFFLQSILAFSLLEIVNYIEHYGIVRREVAPGKYERVNPMHSWNSNHRLSNFFLFQLQRHSDHHANAIKRYQVLKHYEEAPQLPSGYPAMILLAAFPPLWFKWMNPKLADWEEQVYKLAPKPS</sequence>
<dbReference type="GO" id="GO:0006629">
    <property type="term" value="P:lipid metabolic process"/>
    <property type="evidence" value="ECO:0007669"/>
    <property type="project" value="InterPro"/>
</dbReference>
<feature type="transmembrane region" description="Helical" evidence="12">
    <location>
        <begin position="31"/>
        <end position="48"/>
    </location>
</feature>
<dbReference type="AlphaFoldDB" id="A0A1E5T1R9"/>
<evidence type="ECO:0000256" key="12">
    <source>
        <dbReference type="SAM" id="Phobius"/>
    </source>
</evidence>
<evidence type="ECO:0000313" key="14">
    <source>
        <dbReference type="EMBL" id="OEK05324.1"/>
    </source>
</evidence>
<evidence type="ECO:0000256" key="10">
    <source>
        <dbReference type="ARBA" id="ARBA00023033"/>
    </source>
</evidence>
<feature type="transmembrane region" description="Helical" evidence="12">
    <location>
        <begin position="7"/>
        <end position="25"/>
    </location>
</feature>
<keyword evidence="15" id="KW-1185">Reference proteome</keyword>
<gene>
    <name evidence="14" type="ORF">BFP71_18185</name>
</gene>
<dbReference type="RefSeq" id="WP_069836828.1">
    <property type="nucleotide sequence ID" value="NZ_MDGQ01000005.1"/>
</dbReference>
<evidence type="ECO:0000256" key="2">
    <source>
        <dbReference type="ARBA" id="ARBA00010823"/>
    </source>
</evidence>
<dbReference type="CDD" id="cd03512">
    <property type="entry name" value="Alkane-hydroxylase"/>
    <property type="match status" value="1"/>
</dbReference>
<feature type="transmembrane region" description="Helical" evidence="12">
    <location>
        <begin position="68"/>
        <end position="92"/>
    </location>
</feature>
<evidence type="ECO:0000256" key="9">
    <source>
        <dbReference type="ARBA" id="ARBA00023004"/>
    </source>
</evidence>
<dbReference type="EMBL" id="MDGQ01000005">
    <property type="protein sequence ID" value="OEK05324.1"/>
    <property type="molecule type" value="Genomic_DNA"/>
</dbReference>
<dbReference type="GO" id="GO:0046872">
    <property type="term" value="F:metal ion binding"/>
    <property type="evidence" value="ECO:0007669"/>
    <property type="project" value="UniProtKB-KW"/>
</dbReference>
<evidence type="ECO:0000256" key="4">
    <source>
        <dbReference type="ARBA" id="ARBA00022519"/>
    </source>
</evidence>
<keyword evidence="8" id="KW-0560">Oxidoreductase</keyword>
<dbReference type="Pfam" id="PF00487">
    <property type="entry name" value="FA_desaturase"/>
    <property type="match status" value="1"/>
</dbReference>
<dbReference type="STRING" id="1563681.BFP71_18185"/>
<feature type="transmembrane region" description="Helical" evidence="12">
    <location>
        <begin position="98"/>
        <end position="121"/>
    </location>
</feature>
<keyword evidence="5 12" id="KW-0812">Transmembrane</keyword>
<evidence type="ECO:0000256" key="1">
    <source>
        <dbReference type="ARBA" id="ARBA00004429"/>
    </source>
</evidence>
<evidence type="ECO:0000256" key="6">
    <source>
        <dbReference type="ARBA" id="ARBA00022723"/>
    </source>
</evidence>
<feature type="transmembrane region" description="Helical" evidence="12">
    <location>
        <begin position="133"/>
        <end position="149"/>
    </location>
</feature>
<proteinExistence type="inferred from homology"/>
<name>A0A1E5T1R9_9BACT</name>
<keyword evidence="6" id="KW-0479">Metal-binding</keyword>
<accession>A0A1E5T1R9</accession>
<evidence type="ECO:0000313" key="15">
    <source>
        <dbReference type="Proteomes" id="UP000095552"/>
    </source>
</evidence>
<keyword evidence="9" id="KW-0408">Iron</keyword>
<evidence type="ECO:0000256" key="7">
    <source>
        <dbReference type="ARBA" id="ARBA00022989"/>
    </source>
</evidence>
<dbReference type="OrthoDB" id="4759734at2"/>
<dbReference type="PANTHER" id="PTHR38674:SF1">
    <property type="entry name" value="ALKANE 1-MONOOXYGENASE 1"/>
    <property type="match status" value="1"/>
</dbReference>
<dbReference type="Proteomes" id="UP000095552">
    <property type="component" value="Unassembled WGS sequence"/>
</dbReference>
<dbReference type="GO" id="GO:0005886">
    <property type="term" value="C:plasma membrane"/>
    <property type="evidence" value="ECO:0007669"/>
    <property type="project" value="UniProtKB-SubCell"/>
</dbReference>
<protein>
    <submittedName>
        <fullName evidence="14">Alkane 1-monooxygenase</fullName>
    </submittedName>
</protein>
<dbReference type="PANTHER" id="PTHR38674">
    <property type="entry name" value="ALKANE 1-MONOOXYGENASE 1"/>
    <property type="match status" value="1"/>
</dbReference>
<keyword evidence="10 14" id="KW-0503">Monooxygenase</keyword>
<keyword evidence="11 12" id="KW-0472">Membrane</keyword>
<keyword evidence="3" id="KW-1003">Cell membrane</keyword>
<keyword evidence="7 12" id="KW-1133">Transmembrane helix</keyword>
<comment type="subcellular location">
    <subcellularLocation>
        <location evidence="1">Cell inner membrane</location>
        <topology evidence="1">Multi-pass membrane protein</topology>
    </subcellularLocation>
</comment>
<comment type="similarity">
    <text evidence="2">Belongs to the fatty acid desaturase type 1 family. AlkB subfamily.</text>
</comment>
<evidence type="ECO:0000256" key="3">
    <source>
        <dbReference type="ARBA" id="ARBA00022475"/>
    </source>
</evidence>
<dbReference type="InterPro" id="IPR005804">
    <property type="entry name" value="FA_desaturase_dom"/>
</dbReference>
<dbReference type="InterPro" id="IPR033885">
    <property type="entry name" value="AlkB/XylM"/>
</dbReference>
<evidence type="ECO:0000256" key="11">
    <source>
        <dbReference type="ARBA" id="ARBA00023136"/>
    </source>
</evidence>
<evidence type="ECO:0000256" key="5">
    <source>
        <dbReference type="ARBA" id="ARBA00022692"/>
    </source>
</evidence>
<feature type="transmembrane region" description="Helical" evidence="12">
    <location>
        <begin position="212"/>
        <end position="234"/>
    </location>
</feature>
<feature type="transmembrane region" description="Helical" evidence="12">
    <location>
        <begin position="240"/>
        <end position="261"/>
    </location>
</feature>
<keyword evidence="4" id="KW-0997">Cell inner membrane</keyword>
<dbReference type="GO" id="GO:0004497">
    <property type="term" value="F:monooxygenase activity"/>
    <property type="evidence" value="ECO:0007669"/>
    <property type="project" value="UniProtKB-KW"/>
</dbReference>
<reference evidence="14 15" key="1">
    <citation type="submission" date="2016-08" db="EMBL/GenBank/DDBJ databases">
        <title>Draft genome of Fabibacter sp. strain SK-8.</title>
        <authorList>
            <person name="Wong S.-K."/>
            <person name="Hamasaki K."/>
            <person name="Yoshizawa S."/>
        </authorList>
    </citation>
    <scope>NUCLEOTIDE SEQUENCE [LARGE SCALE GENOMIC DNA]</scope>
    <source>
        <strain evidence="14 15">SK-8</strain>
    </source>
</reference>
<organism evidence="14 15">
    <name type="scientific">Roseivirga misakiensis</name>
    <dbReference type="NCBI Taxonomy" id="1563681"/>
    <lineage>
        <taxon>Bacteria</taxon>
        <taxon>Pseudomonadati</taxon>
        <taxon>Bacteroidota</taxon>
        <taxon>Cytophagia</taxon>
        <taxon>Cytophagales</taxon>
        <taxon>Roseivirgaceae</taxon>
        <taxon>Roseivirga</taxon>
    </lineage>
</organism>
<comment type="caution">
    <text evidence="14">The sequence shown here is derived from an EMBL/GenBank/DDBJ whole genome shotgun (WGS) entry which is preliminary data.</text>
</comment>
<evidence type="ECO:0000256" key="8">
    <source>
        <dbReference type="ARBA" id="ARBA00023002"/>
    </source>
</evidence>
<evidence type="ECO:0000259" key="13">
    <source>
        <dbReference type="Pfam" id="PF00487"/>
    </source>
</evidence>
<feature type="domain" description="Fatty acid desaturase" evidence="13">
    <location>
        <begin position="102"/>
        <end position="332"/>
    </location>
</feature>